<accession>A0A1W6U1D1</accession>
<proteinExistence type="predicted"/>
<keyword evidence="1" id="KW-0472">Membrane</keyword>
<keyword evidence="1" id="KW-0812">Transmembrane</keyword>
<geneLocation type="plasmid" evidence="2">
    <name>pL289</name>
</geneLocation>
<name>A0A1W6U1D1_VIBAL</name>
<reference evidence="2" key="1">
    <citation type="submission" date="2016-10" db="EMBL/GenBank/DDBJ databases">
        <title>The High Quality Genome of Vibrio alginolyticus K01M1.</title>
        <authorList>
            <person name="Wendling C."/>
            <person name="Chibani C.M."/>
            <person name="Hertel R."/>
            <person name="Sproer C."/>
            <person name="Bunk B."/>
            <person name="Overmann J."/>
            <person name="Roth O."/>
            <person name="Liesegang H."/>
        </authorList>
    </citation>
    <scope>NUCLEOTIDE SEQUENCE</scope>
    <source>
        <strain evidence="2">K05K4</strain>
        <plasmid evidence="2">pL289</plasmid>
    </source>
</reference>
<dbReference type="RefSeq" id="WP_086048408.1">
    <property type="nucleotide sequence ID" value="NZ_CP017893.1"/>
</dbReference>
<dbReference type="EMBL" id="CP017904">
    <property type="protein sequence ID" value="ARP21791.1"/>
    <property type="molecule type" value="Genomic_DNA"/>
</dbReference>
<dbReference type="AlphaFoldDB" id="A0A1W6U1D1"/>
<sequence length="81" mass="9042">MKNAVNALVLCAFSFGFFANSFVDVLLGDFDGSEVFILMSLSISIGLTLYIGKHVEKIVILRIQTKCPDGKENTQEDERQR</sequence>
<protein>
    <submittedName>
        <fullName evidence="2">Uncharacterized protein</fullName>
    </submittedName>
</protein>
<keyword evidence="2" id="KW-0614">Plasmid</keyword>
<evidence type="ECO:0000256" key="1">
    <source>
        <dbReference type="SAM" id="Phobius"/>
    </source>
</evidence>
<keyword evidence="1" id="KW-1133">Transmembrane helix</keyword>
<organism evidence="2">
    <name type="scientific">Vibrio alginolyticus</name>
    <dbReference type="NCBI Taxonomy" id="663"/>
    <lineage>
        <taxon>Bacteria</taxon>
        <taxon>Pseudomonadati</taxon>
        <taxon>Pseudomonadota</taxon>
        <taxon>Gammaproteobacteria</taxon>
        <taxon>Vibrionales</taxon>
        <taxon>Vibrionaceae</taxon>
        <taxon>Vibrio</taxon>
    </lineage>
</organism>
<feature type="transmembrane region" description="Helical" evidence="1">
    <location>
        <begin position="35"/>
        <end position="52"/>
    </location>
</feature>
<gene>
    <name evidence="2" type="ORF">K05K4_50890</name>
</gene>
<evidence type="ECO:0000313" key="2">
    <source>
        <dbReference type="EMBL" id="ARP21791.1"/>
    </source>
</evidence>